<feature type="transmembrane region" description="Helical" evidence="5">
    <location>
        <begin position="12"/>
        <end position="34"/>
    </location>
</feature>
<keyword evidence="4 5" id="KW-0472">Membrane</keyword>
<proteinExistence type="predicted"/>
<evidence type="ECO:0000256" key="4">
    <source>
        <dbReference type="ARBA" id="ARBA00023136"/>
    </source>
</evidence>
<feature type="transmembrane region" description="Helical" evidence="5">
    <location>
        <begin position="73"/>
        <end position="95"/>
    </location>
</feature>
<dbReference type="PANTHER" id="PTHR11040:SF219">
    <property type="entry name" value="ZRT (ZRT), IRT- (IRT-) LIKE PROTEIN TRANSPORTER"/>
    <property type="match status" value="1"/>
</dbReference>
<dbReference type="GO" id="GO:0005385">
    <property type="term" value="F:zinc ion transmembrane transporter activity"/>
    <property type="evidence" value="ECO:0007669"/>
    <property type="project" value="TreeGrafter"/>
</dbReference>
<comment type="subcellular location">
    <subcellularLocation>
        <location evidence="1">Membrane</location>
        <topology evidence="1">Multi-pass membrane protein</topology>
    </subcellularLocation>
</comment>
<accession>A0A183EWR8</accession>
<dbReference type="OrthoDB" id="448280at2759"/>
<evidence type="ECO:0000313" key="7">
    <source>
        <dbReference type="Proteomes" id="UP000271098"/>
    </source>
</evidence>
<evidence type="ECO:0000256" key="1">
    <source>
        <dbReference type="ARBA" id="ARBA00004141"/>
    </source>
</evidence>
<evidence type="ECO:0000313" key="6">
    <source>
        <dbReference type="EMBL" id="VDN44165.1"/>
    </source>
</evidence>
<evidence type="ECO:0000256" key="3">
    <source>
        <dbReference type="ARBA" id="ARBA00022989"/>
    </source>
</evidence>
<sequence length="138" mass="15087">MKSRPHAHSHGVRSITFVLAISFHAVIEGLAFGVQGDSTQILTLFISLMVHKVIVAFSIGLQLGRTHAHSLGWVCLSMGLFSIMTPLGGIIGTFVQSAQIDTQVKAFTILVFQGLAVGTFIYVTFFEVNFLHFTFFTP</sequence>
<dbReference type="Proteomes" id="UP000271098">
    <property type="component" value="Unassembled WGS sequence"/>
</dbReference>
<dbReference type="WBParaSite" id="GPUH_0002543901-mRNA-1">
    <property type="protein sequence ID" value="GPUH_0002543901-mRNA-1"/>
    <property type="gene ID" value="GPUH_0002543901"/>
</dbReference>
<dbReference type="InterPro" id="IPR003689">
    <property type="entry name" value="ZIP"/>
</dbReference>
<dbReference type="GO" id="GO:0005886">
    <property type="term" value="C:plasma membrane"/>
    <property type="evidence" value="ECO:0007669"/>
    <property type="project" value="TreeGrafter"/>
</dbReference>
<evidence type="ECO:0000256" key="5">
    <source>
        <dbReference type="SAM" id="Phobius"/>
    </source>
</evidence>
<evidence type="ECO:0000256" key="2">
    <source>
        <dbReference type="ARBA" id="ARBA00022692"/>
    </source>
</evidence>
<keyword evidence="7" id="KW-1185">Reference proteome</keyword>
<dbReference type="EMBL" id="UYRT01105051">
    <property type="protein sequence ID" value="VDN44165.1"/>
    <property type="molecule type" value="Genomic_DNA"/>
</dbReference>
<dbReference type="PANTHER" id="PTHR11040">
    <property type="entry name" value="ZINC/IRON TRANSPORTER"/>
    <property type="match status" value="1"/>
</dbReference>
<reference evidence="8" key="1">
    <citation type="submission" date="2016-06" db="UniProtKB">
        <authorList>
            <consortium name="WormBaseParasite"/>
        </authorList>
    </citation>
    <scope>IDENTIFICATION</scope>
</reference>
<keyword evidence="3 5" id="KW-1133">Transmembrane helix</keyword>
<dbReference type="AlphaFoldDB" id="A0A183EWR8"/>
<protein>
    <submittedName>
        <fullName evidence="8">Solute carrier family 39 member 2</fullName>
    </submittedName>
</protein>
<evidence type="ECO:0000313" key="8">
    <source>
        <dbReference type="WBParaSite" id="GPUH_0002543901-mRNA-1"/>
    </source>
</evidence>
<feature type="transmembrane region" description="Helical" evidence="5">
    <location>
        <begin position="40"/>
        <end position="61"/>
    </location>
</feature>
<feature type="transmembrane region" description="Helical" evidence="5">
    <location>
        <begin position="107"/>
        <end position="126"/>
    </location>
</feature>
<organism evidence="8">
    <name type="scientific">Gongylonema pulchrum</name>
    <dbReference type="NCBI Taxonomy" id="637853"/>
    <lineage>
        <taxon>Eukaryota</taxon>
        <taxon>Metazoa</taxon>
        <taxon>Ecdysozoa</taxon>
        <taxon>Nematoda</taxon>
        <taxon>Chromadorea</taxon>
        <taxon>Rhabditida</taxon>
        <taxon>Spirurina</taxon>
        <taxon>Spiruromorpha</taxon>
        <taxon>Spiruroidea</taxon>
        <taxon>Gongylonematidae</taxon>
        <taxon>Gongylonema</taxon>
    </lineage>
</organism>
<reference evidence="6 7" key="2">
    <citation type="submission" date="2018-11" db="EMBL/GenBank/DDBJ databases">
        <authorList>
            <consortium name="Pathogen Informatics"/>
        </authorList>
    </citation>
    <scope>NUCLEOTIDE SEQUENCE [LARGE SCALE GENOMIC DNA]</scope>
</reference>
<dbReference type="Pfam" id="PF02535">
    <property type="entry name" value="Zip"/>
    <property type="match status" value="1"/>
</dbReference>
<name>A0A183EWR8_9BILA</name>
<gene>
    <name evidence="6" type="ORF">GPUH_LOCUS25408</name>
</gene>
<keyword evidence="2 5" id="KW-0812">Transmembrane</keyword>